<dbReference type="EMBL" id="ML179175">
    <property type="protein sequence ID" value="THU96530.1"/>
    <property type="molecule type" value="Genomic_DNA"/>
</dbReference>
<proteinExistence type="predicted"/>
<accession>A0A4S8M3G3</accession>
<keyword evidence="3" id="KW-1185">Reference proteome</keyword>
<name>A0A4S8M3G3_DENBC</name>
<protein>
    <recommendedName>
        <fullName evidence="4">Carbohydrate-binding module family 19 domain-containing protein</fullName>
    </recommendedName>
</protein>
<dbReference type="Proteomes" id="UP000297245">
    <property type="component" value="Unassembled WGS sequence"/>
</dbReference>
<feature type="non-terminal residue" evidence="2">
    <location>
        <position position="124"/>
    </location>
</feature>
<dbReference type="OrthoDB" id="2802667at2759"/>
<evidence type="ECO:0000313" key="2">
    <source>
        <dbReference type="EMBL" id="THU96530.1"/>
    </source>
</evidence>
<reference evidence="2 3" key="1">
    <citation type="journal article" date="2019" name="Nat. Ecol. Evol.">
        <title>Megaphylogeny resolves global patterns of mushroom evolution.</title>
        <authorList>
            <person name="Varga T."/>
            <person name="Krizsan K."/>
            <person name="Foldi C."/>
            <person name="Dima B."/>
            <person name="Sanchez-Garcia M."/>
            <person name="Sanchez-Ramirez S."/>
            <person name="Szollosi G.J."/>
            <person name="Szarkandi J.G."/>
            <person name="Papp V."/>
            <person name="Albert L."/>
            <person name="Andreopoulos W."/>
            <person name="Angelini C."/>
            <person name="Antonin V."/>
            <person name="Barry K.W."/>
            <person name="Bougher N.L."/>
            <person name="Buchanan P."/>
            <person name="Buyck B."/>
            <person name="Bense V."/>
            <person name="Catcheside P."/>
            <person name="Chovatia M."/>
            <person name="Cooper J."/>
            <person name="Damon W."/>
            <person name="Desjardin D."/>
            <person name="Finy P."/>
            <person name="Geml J."/>
            <person name="Haridas S."/>
            <person name="Hughes K."/>
            <person name="Justo A."/>
            <person name="Karasinski D."/>
            <person name="Kautmanova I."/>
            <person name="Kiss B."/>
            <person name="Kocsube S."/>
            <person name="Kotiranta H."/>
            <person name="LaButti K.M."/>
            <person name="Lechner B.E."/>
            <person name="Liimatainen K."/>
            <person name="Lipzen A."/>
            <person name="Lukacs Z."/>
            <person name="Mihaltcheva S."/>
            <person name="Morgado L.N."/>
            <person name="Niskanen T."/>
            <person name="Noordeloos M.E."/>
            <person name="Ohm R.A."/>
            <person name="Ortiz-Santana B."/>
            <person name="Ovrebo C."/>
            <person name="Racz N."/>
            <person name="Riley R."/>
            <person name="Savchenko A."/>
            <person name="Shiryaev A."/>
            <person name="Soop K."/>
            <person name="Spirin V."/>
            <person name="Szebenyi C."/>
            <person name="Tomsovsky M."/>
            <person name="Tulloss R.E."/>
            <person name="Uehling J."/>
            <person name="Grigoriev I.V."/>
            <person name="Vagvolgyi C."/>
            <person name="Papp T."/>
            <person name="Martin F.M."/>
            <person name="Miettinen O."/>
            <person name="Hibbett D.S."/>
            <person name="Nagy L.G."/>
        </authorList>
    </citation>
    <scope>NUCLEOTIDE SEQUENCE [LARGE SCALE GENOMIC DNA]</scope>
    <source>
        <strain evidence="2 3">CBS 962.96</strain>
    </source>
</reference>
<feature type="chain" id="PRO_5020409914" description="Carbohydrate-binding module family 19 domain-containing protein" evidence="1">
    <location>
        <begin position="27"/>
        <end position="124"/>
    </location>
</feature>
<feature type="signal peptide" evidence="1">
    <location>
        <begin position="1"/>
        <end position="26"/>
    </location>
</feature>
<dbReference type="AlphaFoldDB" id="A0A4S8M3G3"/>
<gene>
    <name evidence="2" type="ORF">K435DRAFT_664342</name>
</gene>
<keyword evidence="1" id="KW-0732">Signal</keyword>
<evidence type="ECO:0000313" key="3">
    <source>
        <dbReference type="Proteomes" id="UP000297245"/>
    </source>
</evidence>
<evidence type="ECO:0000256" key="1">
    <source>
        <dbReference type="SAM" id="SignalP"/>
    </source>
</evidence>
<evidence type="ECO:0008006" key="4">
    <source>
        <dbReference type="Google" id="ProtNLM"/>
    </source>
</evidence>
<organism evidence="2 3">
    <name type="scientific">Dendrothele bispora (strain CBS 962.96)</name>
    <dbReference type="NCBI Taxonomy" id="1314807"/>
    <lineage>
        <taxon>Eukaryota</taxon>
        <taxon>Fungi</taxon>
        <taxon>Dikarya</taxon>
        <taxon>Basidiomycota</taxon>
        <taxon>Agaricomycotina</taxon>
        <taxon>Agaricomycetes</taxon>
        <taxon>Agaricomycetidae</taxon>
        <taxon>Agaricales</taxon>
        <taxon>Agaricales incertae sedis</taxon>
        <taxon>Dendrothele</taxon>
    </lineage>
</organism>
<sequence length="124" mass="12918">MFPIARLATLAIVLSLLDLALVDVQARPTQNLSDDDLLANGQKAQQLNAAFKNLTVDDACSTGDQACISGDLANCVDDKWQTTSCRGSQQCFALPSVKQQGVNVACTSERSAESLISATGATGG</sequence>